<gene>
    <name evidence="6" type="ORF">DB32_000524</name>
</gene>
<protein>
    <submittedName>
        <fullName evidence="6">Gamma-aminobutyrate alpha-ketoglutarate aminotransferase</fullName>
    </submittedName>
</protein>
<evidence type="ECO:0000256" key="2">
    <source>
        <dbReference type="ARBA" id="ARBA00022576"/>
    </source>
</evidence>
<dbReference type="PANTHER" id="PTHR11986:SF79">
    <property type="entry name" value="ACETYLORNITHINE AMINOTRANSFERASE, MITOCHONDRIAL"/>
    <property type="match status" value="1"/>
</dbReference>
<evidence type="ECO:0000313" key="7">
    <source>
        <dbReference type="Proteomes" id="UP000034883"/>
    </source>
</evidence>
<dbReference type="GO" id="GO:0008483">
    <property type="term" value="F:transaminase activity"/>
    <property type="evidence" value="ECO:0007669"/>
    <property type="project" value="UniProtKB-KW"/>
</dbReference>
<reference evidence="6 7" key="1">
    <citation type="submission" date="2015-03" db="EMBL/GenBank/DDBJ databases">
        <title>Genome assembly of Sandaracinus amylolyticus DSM 53668.</title>
        <authorList>
            <person name="Sharma G."/>
            <person name="Subramanian S."/>
        </authorList>
    </citation>
    <scope>NUCLEOTIDE SEQUENCE [LARGE SCALE GENOMIC DNA]</scope>
    <source>
        <strain evidence="6 7">DSM 53668</strain>
    </source>
</reference>
<dbReference type="STRING" id="927083.DB32_000524"/>
<dbReference type="CDD" id="cd00610">
    <property type="entry name" value="OAT_like"/>
    <property type="match status" value="1"/>
</dbReference>
<evidence type="ECO:0000256" key="4">
    <source>
        <dbReference type="ARBA" id="ARBA00022898"/>
    </source>
</evidence>
<dbReference type="PIRSF" id="PIRSF000521">
    <property type="entry name" value="Transaminase_4ab_Lys_Orn"/>
    <property type="match status" value="1"/>
</dbReference>
<organism evidence="6 7">
    <name type="scientific">Sandaracinus amylolyticus</name>
    <dbReference type="NCBI Taxonomy" id="927083"/>
    <lineage>
        <taxon>Bacteria</taxon>
        <taxon>Pseudomonadati</taxon>
        <taxon>Myxococcota</taxon>
        <taxon>Polyangia</taxon>
        <taxon>Polyangiales</taxon>
        <taxon>Sandaracinaceae</taxon>
        <taxon>Sandaracinus</taxon>
    </lineage>
</organism>
<sequence>MTRPDLGSLLPSIRTPLPGARSAALVERLASTESPALTARRARRAETSGASWDPIVWSAARGANVVDADDNVFVDLASGFGVAAIGHAHPRVVRAIEEQTRTLIHGFGDVHPSTTKVALLERLAALAPFPDARVMLGAHGADAIEAALKTAMLDTRRAGVLAFEGGYHGLSHGPLAISGYRADFRAPFAAQLNPHVTFAPWPREIDSVDDAIAAVERAWDASPTPIGALFVEPIQGRGGVRIAPSGFLRALGELARARGARVIADEILVGLSRCGARYVSVEEGLAPDLVCIGKALGGGMPLSACLGRADVMASWGDPSGEAIHTATFFGHPLACAAALAALDVIEGEDLASVSRARGARWLDALRVLASKHACVREVRGRGMLIGMELDTGARTLRVVPALLARGWITLPAGARAEVLQILPPITIDDALLDAFVAALDASLAEVA</sequence>
<dbReference type="AlphaFoldDB" id="A0A0F6VZ67"/>
<dbReference type="InterPro" id="IPR015422">
    <property type="entry name" value="PyrdxlP-dep_Trfase_small"/>
</dbReference>
<evidence type="ECO:0000256" key="1">
    <source>
        <dbReference type="ARBA" id="ARBA00001933"/>
    </source>
</evidence>
<dbReference type="OrthoDB" id="9801834at2"/>
<evidence type="ECO:0000256" key="5">
    <source>
        <dbReference type="RuleBase" id="RU003560"/>
    </source>
</evidence>
<dbReference type="GO" id="GO:0042802">
    <property type="term" value="F:identical protein binding"/>
    <property type="evidence" value="ECO:0007669"/>
    <property type="project" value="TreeGrafter"/>
</dbReference>
<name>A0A0F6VZ67_9BACT</name>
<dbReference type="InterPro" id="IPR049704">
    <property type="entry name" value="Aminotrans_3_PPA_site"/>
</dbReference>
<dbReference type="InterPro" id="IPR015424">
    <property type="entry name" value="PyrdxlP-dep_Trfase"/>
</dbReference>
<keyword evidence="4 5" id="KW-0663">Pyridoxal phosphate</keyword>
<comment type="similarity">
    <text evidence="5">Belongs to the class-III pyridoxal-phosphate-dependent aminotransferase family.</text>
</comment>
<dbReference type="InterPro" id="IPR015421">
    <property type="entry name" value="PyrdxlP-dep_Trfase_major"/>
</dbReference>
<keyword evidence="7" id="KW-1185">Reference proteome</keyword>
<dbReference type="PANTHER" id="PTHR11986">
    <property type="entry name" value="AMINOTRANSFERASE CLASS III"/>
    <property type="match status" value="1"/>
</dbReference>
<dbReference type="KEGG" id="samy:DB32_000524"/>
<evidence type="ECO:0000313" key="6">
    <source>
        <dbReference type="EMBL" id="AKF03375.1"/>
    </source>
</evidence>
<dbReference type="RefSeq" id="WP_053230815.1">
    <property type="nucleotide sequence ID" value="NZ_CP011125.1"/>
</dbReference>
<dbReference type="SUPFAM" id="SSF53383">
    <property type="entry name" value="PLP-dependent transferases"/>
    <property type="match status" value="1"/>
</dbReference>
<evidence type="ECO:0000256" key="3">
    <source>
        <dbReference type="ARBA" id="ARBA00022679"/>
    </source>
</evidence>
<dbReference type="InterPro" id="IPR050103">
    <property type="entry name" value="Class-III_PLP-dep_AT"/>
</dbReference>
<dbReference type="Gene3D" id="3.90.1150.10">
    <property type="entry name" value="Aspartate Aminotransferase, domain 1"/>
    <property type="match status" value="1"/>
</dbReference>
<keyword evidence="3 6" id="KW-0808">Transferase</keyword>
<dbReference type="Gene3D" id="3.40.640.10">
    <property type="entry name" value="Type I PLP-dependent aspartate aminotransferase-like (Major domain)"/>
    <property type="match status" value="1"/>
</dbReference>
<comment type="cofactor">
    <cofactor evidence="1">
        <name>pyridoxal 5'-phosphate</name>
        <dbReference type="ChEBI" id="CHEBI:597326"/>
    </cofactor>
</comment>
<dbReference type="PROSITE" id="PS00600">
    <property type="entry name" value="AA_TRANSFER_CLASS_3"/>
    <property type="match status" value="1"/>
</dbReference>
<keyword evidence="2 6" id="KW-0032">Aminotransferase</keyword>
<dbReference type="EMBL" id="CP011125">
    <property type="protein sequence ID" value="AKF03375.1"/>
    <property type="molecule type" value="Genomic_DNA"/>
</dbReference>
<dbReference type="Proteomes" id="UP000034883">
    <property type="component" value="Chromosome"/>
</dbReference>
<dbReference type="GO" id="GO:0030170">
    <property type="term" value="F:pyridoxal phosphate binding"/>
    <property type="evidence" value="ECO:0007669"/>
    <property type="project" value="InterPro"/>
</dbReference>
<dbReference type="Pfam" id="PF00202">
    <property type="entry name" value="Aminotran_3"/>
    <property type="match status" value="1"/>
</dbReference>
<dbReference type="InterPro" id="IPR005814">
    <property type="entry name" value="Aminotrans_3"/>
</dbReference>
<proteinExistence type="inferred from homology"/>
<accession>A0A0F6VZ67</accession>